<feature type="signal peptide" evidence="7">
    <location>
        <begin position="1"/>
        <end position="25"/>
    </location>
</feature>
<evidence type="ECO:0000256" key="3">
    <source>
        <dbReference type="ARBA" id="ARBA00022801"/>
    </source>
</evidence>
<dbReference type="GO" id="GO:0051603">
    <property type="term" value="P:proteolysis involved in protein catabolic process"/>
    <property type="evidence" value="ECO:0000318"/>
    <property type="project" value="GO_Central"/>
</dbReference>
<dbReference type="STRING" id="88036.D8QW56"/>
<dbReference type="PROSITE" id="PS00139">
    <property type="entry name" value="THIOL_PROTEASE_CYS"/>
    <property type="match status" value="1"/>
</dbReference>
<dbReference type="SMART" id="SM00277">
    <property type="entry name" value="GRAN"/>
    <property type="match status" value="1"/>
</dbReference>
<dbReference type="CDD" id="cd02248">
    <property type="entry name" value="Peptidase_C1A"/>
    <property type="match status" value="1"/>
</dbReference>
<keyword evidence="2" id="KW-0645">Protease</keyword>
<feature type="domain" description="Cathepsin propeptide inhibitor" evidence="10">
    <location>
        <begin position="57"/>
        <end position="121"/>
    </location>
</feature>
<evidence type="ECO:0000256" key="1">
    <source>
        <dbReference type="ARBA" id="ARBA00008455"/>
    </source>
</evidence>
<proteinExistence type="inferred from homology"/>
<dbReference type="InterPro" id="IPR000118">
    <property type="entry name" value="Granulin"/>
</dbReference>
<accession>D8QW56</accession>
<sequence length="479" mass="51780">MASSNALVLSLLLAALAAILHACAAAATSAAGADFSILDLGYDPQDLSSEERLQALFDSWMLQHGKSYAENALSGDSQAGEKATRYGIFKDNLRFIHGENEKNQGYFLGLNAFADLTNEEFRAQRHGGRFDRSRERTSYEEFRYGSVQLKDLPDSIDWREKGAVVGVKDQGSCGSCWAFSAVAAIEGVNKLATGELVSLSEQELVDCDKGEDEGCNGGLMDYAFGFVIKNGGLDTEADYPYKGYGTRCDRSKMNAKVVTIDGYEDVPVNDETALLKAVAHQPVSVAIDAGGSSMQFYRSGIFTGRCGTDLDHGVTNVGYGKEDGKAYWIIKNSWGSNWGEKGYIKMARNTGLAAGLCGINMEASYPTKTGANPPNPGPTPPSPVPPPNECDDYYTCPESSTCCCLFNYGKYCFAWGCCPLQSATCCDDHYHCCPSDFPICNLKANTCLRSSKDLLGTKMLERTPARYTGGVDRKSMASA</sequence>
<dbReference type="PANTHER" id="PTHR12411">
    <property type="entry name" value="CYSTEINE PROTEASE FAMILY C1-RELATED"/>
    <property type="match status" value="1"/>
</dbReference>
<feature type="domain" description="Peptidase C1A papain C-terminal" evidence="9">
    <location>
        <begin position="152"/>
        <end position="367"/>
    </location>
</feature>
<dbReference type="SUPFAM" id="SSF54001">
    <property type="entry name" value="Cysteine proteinases"/>
    <property type="match status" value="1"/>
</dbReference>
<dbReference type="InterPro" id="IPR039417">
    <property type="entry name" value="Peptidase_C1A_papain-like"/>
</dbReference>
<dbReference type="SMART" id="SM00645">
    <property type="entry name" value="Pept_C1"/>
    <property type="match status" value="1"/>
</dbReference>
<dbReference type="EMBL" id="GL377567">
    <property type="protein sequence ID" value="EFJ36576.1"/>
    <property type="molecule type" value="Genomic_DNA"/>
</dbReference>
<dbReference type="OMA" id="QYGYCLA"/>
<dbReference type="GO" id="GO:0005764">
    <property type="term" value="C:lysosome"/>
    <property type="evidence" value="ECO:0000318"/>
    <property type="project" value="GO_Central"/>
</dbReference>
<evidence type="ECO:0000256" key="7">
    <source>
        <dbReference type="SAM" id="SignalP"/>
    </source>
</evidence>
<dbReference type="FunCoup" id="D8QW56">
    <property type="interactions" value="1827"/>
</dbReference>
<organism evidence="12">
    <name type="scientific">Selaginella moellendorffii</name>
    <name type="common">Spikemoss</name>
    <dbReference type="NCBI Taxonomy" id="88036"/>
    <lineage>
        <taxon>Eukaryota</taxon>
        <taxon>Viridiplantae</taxon>
        <taxon>Streptophyta</taxon>
        <taxon>Embryophyta</taxon>
        <taxon>Tracheophyta</taxon>
        <taxon>Lycopodiopsida</taxon>
        <taxon>Selaginellales</taxon>
        <taxon>Selaginellaceae</taxon>
        <taxon>Selaginella</taxon>
    </lineage>
</organism>
<dbReference type="InterPro" id="IPR025661">
    <property type="entry name" value="Pept_asp_AS"/>
</dbReference>
<keyword evidence="4" id="KW-0788">Thiol protease</keyword>
<dbReference type="Gramene" id="EFJ36576">
    <property type="protein sequence ID" value="EFJ36576"/>
    <property type="gene ID" value="SELMODRAFT_270344"/>
</dbReference>
<dbReference type="OrthoDB" id="10253408at2759"/>
<gene>
    <name evidence="11" type="ORF">SELMODRAFT_270344</name>
</gene>
<dbReference type="Proteomes" id="UP000001514">
    <property type="component" value="Unassembled WGS sequence"/>
</dbReference>
<dbReference type="InterPro" id="IPR037277">
    <property type="entry name" value="Granulin_sf"/>
</dbReference>
<dbReference type="PRINTS" id="PR00705">
    <property type="entry name" value="PAPAIN"/>
</dbReference>
<reference evidence="11 12" key="1">
    <citation type="journal article" date="2011" name="Science">
        <title>The Selaginella genome identifies genetic changes associated with the evolution of vascular plants.</title>
        <authorList>
            <person name="Banks J.A."/>
            <person name="Nishiyama T."/>
            <person name="Hasebe M."/>
            <person name="Bowman J.L."/>
            <person name="Gribskov M."/>
            <person name="dePamphilis C."/>
            <person name="Albert V.A."/>
            <person name="Aono N."/>
            <person name="Aoyama T."/>
            <person name="Ambrose B.A."/>
            <person name="Ashton N.W."/>
            <person name="Axtell M.J."/>
            <person name="Barker E."/>
            <person name="Barker M.S."/>
            <person name="Bennetzen J.L."/>
            <person name="Bonawitz N.D."/>
            <person name="Chapple C."/>
            <person name="Cheng C."/>
            <person name="Correa L.G."/>
            <person name="Dacre M."/>
            <person name="DeBarry J."/>
            <person name="Dreyer I."/>
            <person name="Elias M."/>
            <person name="Engstrom E.M."/>
            <person name="Estelle M."/>
            <person name="Feng L."/>
            <person name="Finet C."/>
            <person name="Floyd S.K."/>
            <person name="Frommer W.B."/>
            <person name="Fujita T."/>
            <person name="Gramzow L."/>
            <person name="Gutensohn M."/>
            <person name="Harholt J."/>
            <person name="Hattori M."/>
            <person name="Heyl A."/>
            <person name="Hirai T."/>
            <person name="Hiwatashi Y."/>
            <person name="Ishikawa M."/>
            <person name="Iwata M."/>
            <person name="Karol K.G."/>
            <person name="Koehler B."/>
            <person name="Kolukisaoglu U."/>
            <person name="Kubo M."/>
            <person name="Kurata T."/>
            <person name="Lalonde S."/>
            <person name="Li K."/>
            <person name="Li Y."/>
            <person name="Litt A."/>
            <person name="Lyons E."/>
            <person name="Manning G."/>
            <person name="Maruyama T."/>
            <person name="Michael T.P."/>
            <person name="Mikami K."/>
            <person name="Miyazaki S."/>
            <person name="Morinaga S."/>
            <person name="Murata T."/>
            <person name="Mueller-Roeber B."/>
            <person name="Nelson D.R."/>
            <person name="Obara M."/>
            <person name="Oguri Y."/>
            <person name="Olmstead R.G."/>
            <person name="Onodera N."/>
            <person name="Petersen B.L."/>
            <person name="Pils B."/>
            <person name="Prigge M."/>
            <person name="Rensing S.A."/>
            <person name="Riano-Pachon D.M."/>
            <person name="Roberts A.W."/>
            <person name="Sato Y."/>
            <person name="Scheller H.V."/>
            <person name="Schulz B."/>
            <person name="Schulz C."/>
            <person name="Shakirov E.V."/>
            <person name="Shibagaki N."/>
            <person name="Shinohara N."/>
            <person name="Shippen D.E."/>
            <person name="Soerensen I."/>
            <person name="Sotooka R."/>
            <person name="Sugimoto N."/>
            <person name="Sugita M."/>
            <person name="Sumikawa N."/>
            <person name="Tanurdzic M."/>
            <person name="Theissen G."/>
            <person name="Ulvskov P."/>
            <person name="Wakazuki S."/>
            <person name="Weng J.K."/>
            <person name="Willats W.W."/>
            <person name="Wipf D."/>
            <person name="Wolf P.G."/>
            <person name="Yang L."/>
            <person name="Zimmer A.D."/>
            <person name="Zhu Q."/>
            <person name="Mitros T."/>
            <person name="Hellsten U."/>
            <person name="Loque D."/>
            <person name="Otillar R."/>
            <person name="Salamov A."/>
            <person name="Schmutz J."/>
            <person name="Shapiro H."/>
            <person name="Lindquist E."/>
            <person name="Lucas S."/>
            <person name="Rokhsar D."/>
            <person name="Grigoriev I.V."/>
        </authorList>
    </citation>
    <scope>NUCLEOTIDE SEQUENCE [LARGE SCALE GENOMIC DNA]</scope>
</reference>
<dbReference type="Gene3D" id="2.10.25.160">
    <property type="entry name" value="Granulin"/>
    <property type="match status" value="1"/>
</dbReference>
<keyword evidence="7" id="KW-0732">Signal</keyword>
<feature type="domain" description="Granulins" evidence="8">
    <location>
        <begin position="390"/>
        <end position="447"/>
    </location>
</feature>
<comment type="similarity">
    <text evidence="1">Belongs to the peptidase C1 family.</text>
</comment>
<dbReference type="GO" id="GO:0004197">
    <property type="term" value="F:cysteine-type endopeptidase activity"/>
    <property type="evidence" value="ECO:0000318"/>
    <property type="project" value="GO_Central"/>
</dbReference>
<protein>
    <recommendedName>
        <fullName evidence="13">Granulins domain-containing protein</fullName>
    </recommendedName>
</protein>
<dbReference type="SMART" id="SM00848">
    <property type="entry name" value="Inhibitor_I29"/>
    <property type="match status" value="1"/>
</dbReference>
<evidence type="ECO:0000256" key="6">
    <source>
        <dbReference type="ARBA" id="ARBA00023180"/>
    </source>
</evidence>
<dbReference type="KEGG" id="smo:SELMODRAFT_270344"/>
<dbReference type="AlphaFoldDB" id="D8QW56"/>
<evidence type="ECO:0000259" key="9">
    <source>
        <dbReference type="SMART" id="SM00645"/>
    </source>
</evidence>
<keyword evidence="3" id="KW-0378">Hydrolase</keyword>
<evidence type="ECO:0000259" key="10">
    <source>
        <dbReference type="SMART" id="SM00848"/>
    </source>
</evidence>
<evidence type="ECO:0008006" key="13">
    <source>
        <dbReference type="Google" id="ProtNLM"/>
    </source>
</evidence>
<dbReference type="GO" id="GO:0005615">
    <property type="term" value="C:extracellular space"/>
    <property type="evidence" value="ECO:0000318"/>
    <property type="project" value="GO_Central"/>
</dbReference>
<dbReference type="InterPro" id="IPR000668">
    <property type="entry name" value="Peptidase_C1A_C"/>
</dbReference>
<dbReference type="SUPFAM" id="SSF57277">
    <property type="entry name" value="Granulin repeat"/>
    <property type="match status" value="1"/>
</dbReference>
<dbReference type="eggNOG" id="KOG4296">
    <property type="taxonomic scope" value="Eukaryota"/>
</dbReference>
<dbReference type="FunFam" id="3.90.70.10:FF:000068">
    <property type="entry name" value="Cysteine protease 1"/>
    <property type="match status" value="1"/>
</dbReference>
<dbReference type="PROSITE" id="PS00640">
    <property type="entry name" value="THIOL_PROTEASE_ASN"/>
    <property type="match status" value="1"/>
</dbReference>
<evidence type="ECO:0000313" key="12">
    <source>
        <dbReference type="Proteomes" id="UP000001514"/>
    </source>
</evidence>
<evidence type="ECO:0000313" key="11">
    <source>
        <dbReference type="EMBL" id="EFJ36576.1"/>
    </source>
</evidence>
<evidence type="ECO:0000256" key="2">
    <source>
        <dbReference type="ARBA" id="ARBA00022670"/>
    </source>
</evidence>
<dbReference type="eggNOG" id="KOG1543">
    <property type="taxonomic scope" value="Eukaryota"/>
</dbReference>
<evidence type="ECO:0000256" key="5">
    <source>
        <dbReference type="ARBA" id="ARBA00023157"/>
    </source>
</evidence>
<keyword evidence="5" id="KW-1015">Disulfide bond</keyword>
<dbReference type="Pfam" id="PF00112">
    <property type="entry name" value="Peptidase_C1"/>
    <property type="match status" value="1"/>
</dbReference>
<dbReference type="Gene3D" id="3.90.70.10">
    <property type="entry name" value="Cysteine proteinases"/>
    <property type="match status" value="1"/>
</dbReference>
<dbReference type="MEROPS" id="C01.029"/>
<dbReference type="InterPro" id="IPR038765">
    <property type="entry name" value="Papain-like_cys_pep_sf"/>
</dbReference>
<dbReference type="InterPro" id="IPR000169">
    <property type="entry name" value="Pept_cys_AS"/>
</dbReference>
<feature type="chain" id="PRO_5018672812" description="Granulins domain-containing protein" evidence="7">
    <location>
        <begin position="26"/>
        <end position="479"/>
    </location>
</feature>
<dbReference type="Pfam" id="PF08246">
    <property type="entry name" value="Inhibitor_I29"/>
    <property type="match status" value="1"/>
</dbReference>
<evidence type="ECO:0000259" key="8">
    <source>
        <dbReference type="SMART" id="SM00277"/>
    </source>
</evidence>
<dbReference type="InterPro" id="IPR013128">
    <property type="entry name" value="Peptidase_C1A"/>
</dbReference>
<keyword evidence="12" id="KW-1185">Reference proteome</keyword>
<dbReference type="InParanoid" id="D8QW56"/>
<evidence type="ECO:0000256" key="4">
    <source>
        <dbReference type="ARBA" id="ARBA00022807"/>
    </source>
</evidence>
<keyword evidence="6" id="KW-0325">Glycoprotein</keyword>
<dbReference type="FunFam" id="2.10.25.160:FF:000002">
    <property type="entry name" value="Cysteine protease 1"/>
    <property type="match status" value="1"/>
</dbReference>
<dbReference type="InterPro" id="IPR013201">
    <property type="entry name" value="Prot_inhib_I29"/>
</dbReference>
<dbReference type="HOGENOM" id="CLU_012184_0_1_1"/>
<name>D8QW56_SELML</name>
<dbReference type="Pfam" id="PF00396">
    <property type="entry name" value="Granulin"/>
    <property type="match status" value="1"/>
</dbReference>